<evidence type="ECO:0000259" key="1">
    <source>
        <dbReference type="PROSITE" id="PS51186"/>
    </source>
</evidence>
<dbReference type="PANTHER" id="PTHR43441">
    <property type="entry name" value="RIBOSOMAL-PROTEIN-SERINE ACETYLTRANSFERASE"/>
    <property type="match status" value="1"/>
</dbReference>
<dbReference type="CDD" id="cd04301">
    <property type="entry name" value="NAT_SF"/>
    <property type="match status" value="1"/>
</dbReference>
<dbReference type="Pfam" id="PF13302">
    <property type="entry name" value="Acetyltransf_3"/>
    <property type="match status" value="1"/>
</dbReference>
<keyword evidence="3" id="KW-1185">Reference proteome</keyword>
<evidence type="ECO:0000313" key="3">
    <source>
        <dbReference type="Proteomes" id="UP000287969"/>
    </source>
</evidence>
<sequence length="175" mass="20620">MLKGTNIRIRPLEKEDLDCFYLWLQDQTHLGEFMDMQMVYKEQFFELFNKSIGNPSRFYAIIEDKEGKPLGEINFIRVLGSSTTLEIGLLIAEKSARGKGIGTESLRLFVNYLFKTQNIMRIQYKTRVDNIGMKKIGEKIGFQQEAILKKYEFVQGDYRDFYLMAITRDNWKLDE</sequence>
<evidence type="ECO:0000313" key="2">
    <source>
        <dbReference type="EMBL" id="QAT61024.1"/>
    </source>
</evidence>
<dbReference type="InterPro" id="IPR016181">
    <property type="entry name" value="Acyl_CoA_acyltransferase"/>
</dbReference>
<feature type="domain" description="N-acetyltransferase" evidence="1">
    <location>
        <begin position="7"/>
        <end position="169"/>
    </location>
</feature>
<reference evidence="3" key="1">
    <citation type="submission" date="2019-01" db="EMBL/GenBank/DDBJ databases">
        <title>Draft genomes of a novel of Sporanaerobacter strains.</title>
        <authorList>
            <person name="Ma S."/>
        </authorList>
    </citation>
    <scope>NUCLEOTIDE SEQUENCE [LARGE SCALE GENOMIC DNA]</scope>
    <source>
        <strain evidence="3">NJN-17</strain>
    </source>
</reference>
<dbReference type="KEGG" id="spoa:EQM13_05215"/>
<protein>
    <submittedName>
        <fullName evidence="2">N-acetyltransferase</fullName>
    </submittedName>
</protein>
<name>A0A410QAX5_9FIRM</name>
<dbReference type="InterPro" id="IPR051908">
    <property type="entry name" value="Ribosomal_N-acetyltransferase"/>
</dbReference>
<gene>
    <name evidence="2" type="ORF">EQM13_05215</name>
</gene>
<dbReference type="PANTHER" id="PTHR43441:SF2">
    <property type="entry name" value="FAMILY ACETYLTRANSFERASE, PUTATIVE (AFU_ORTHOLOGUE AFUA_7G00850)-RELATED"/>
    <property type="match status" value="1"/>
</dbReference>
<dbReference type="EMBL" id="CP035282">
    <property type="protein sequence ID" value="QAT61024.1"/>
    <property type="molecule type" value="Genomic_DNA"/>
</dbReference>
<dbReference type="OrthoDB" id="9795206at2"/>
<dbReference type="GO" id="GO:0005737">
    <property type="term" value="C:cytoplasm"/>
    <property type="evidence" value="ECO:0007669"/>
    <property type="project" value="TreeGrafter"/>
</dbReference>
<accession>A0A410QAX5</accession>
<dbReference type="AlphaFoldDB" id="A0A410QAX5"/>
<organism evidence="2 3">
    <name type="scientific">Acidilutibacter cellobiosedens</name>
    <dbReference type="NCBI Taxonomy" id="2507161"/>
    <lineage>
        <taxon>Bacteria</taxon>
        <taxon>Bacillati</taxon>
        <taxon>Bacillota</taxon>
        <taxon>Tissierellia</taxon>
        <taxon>Tissierellales</taxon>
        <taxon>Acidilutibacteraceae</taxon>
        <taxon>Acidilutibacter</taxon>
    </lineage>
</organism>
<dbReference type="PROSITE" id="PS51186">
    <property type="entry name" value="GNAT"/>
    <property type="match status" value="1"/>
</dbReference>
<dbReference type="Gene3D" id="3.40.630.30">
    <property type="match status" value="1"/>
</dbReference>
<dbReference type="RefSeq" id="WP_071140056.1">
    <property type="nucleotide sequence ID" value="NZ_CP035282.1"/>
</dbReference>
<dbReference type="InterPro" id="IPR000182">
    <property type="entry name" value="GNAT_dom"/>
</dbReference>
<keyword evidence="2" id="KW-0808">Transferase</keyword>
<dbReference type="Proteomes" id="UP000287969">
    <property type="component" value="Chromosome"/>
</dbReference>
<proteinExistence type="predicted"/>
<dbReference type="GO" id="GO:0008999">
    <property type="term" value="F:protein-N-terminal-alanine acetyltransferase activity"/>
    <property type="evidence" value="ECO:0007669"/>
    <property type="project" value="TreeGrafter"/>
</dbReference>
<dbReference type="GO" id="GO:1990189">
    <property type="term" value="F:protein N-terminal-serine acetyltransferase activity"/>
    <property type="evidence" value="ECO:0007669"/>
    <property type="project" value="TreeGrafter"/>
</dbReference>
<dbReference type="SUPFAM" id="SSF55729">
    <property type="entry name" value="Acyl-CoA N-acyltransferases (Nat)"/>
    <property type="match status" value="1"/>
</dbReference>